<keyword evidence="4" id="KW-1133">Transmembrane helix</keyword>
<evidence type="ECO:0000256" key="2">
    <source>
        <dbReference type="ARBA" id="ARBA00022676"/>
    </source>
</evidence>
<dbReference type="Gene3D" id="3.90.550.10">
    <property type="entry name" value="Spore Coat Polysaccharide Biosynthesis Protein SpsA, Chain A"/>
    <property type="match status" value="1"/>
</dbReference>
<dbReference type="Gene3D" id="3.40.50.2300">
    <property type="match status" value="1"/>
</dbReference>
<feature type="domain" description="Phosphotyrosine protein phosphatase I" evidence="5">
    <location>
        <begin position="5"/>
        <end position="146"/>
    </location>
</feature>
<comment type="caution">
    <text evidence="6">The sequence shown here is derived from an EMBL/GenBank/DDBJ whole genome shotgun (WGS) entry which is preliminary data.</text>
</comment>
<dbReference type="InterPro" id="IPR036196">
    <property type="entry name" value="Ptyr_pPase_sf"/>
</dbReference>
<proteinExistence type="inferred from homology"/>
<protein>
    <submittedName>
        <fullName evidence="6">Protein tyrosine phosphatase</fullName>
    </submittedName>
</protein>
<dbReference type="Proteomes" id="UP000034956">
    <property type="component" value="Unassembled WGS sequence"/>
</dbReference>
<keyword evidence="4" id="KW-0812">Transmembrane</keyword>
<dbReference type="InterPro" id="IPR001173">
    <property type="entry name" value="Glyco_trans_2-like"/>
</dbReference>
<dbReference type="InterPro" id="IPR029044">
    <property type="entry name" value="Nucleotide-diphossugar_trans"/>
</dbReference>
<name>A0A0G1UA12_9BACT</name>
<dbReference type="SUPFAM" id="SSF53448">
    <property type="entry name" value="Nucleotide-diphospho-sugar transferases"/>
    <property type="match status" value="1"/>
</dbReference>
<evidence type="ECO:0000313" key="7">
    <source>
        <dbReference type="Proteomes" id="UP000034956"/>
    </source>
</evidence>
<comment type="similarity">
    <text evidence="1">Belongs to the glycosyltransferase 2 family.</text>
</comment>
<dbReference type="AlphaFoldDB" id="A0A0G1UA12"/>
<evidence type="ECO:0000259" key="5">
    <source>
        <dbReference type="SMART" id="SM00226"/>
    </source>
</evidence>
<keyword evidence="3" id="KW-0808">Transferase</keyword>
<reference evidence="6 7" key="1">
    <citation type="journal article" date="2015" name="Nature">
        <title>rRNA introns, odd ribosomes, and small enigmatic genomes across a large radiation of phyla.</title>
        <authorList>
            <person name="Brown C.T."/>
            <person name="Hug L.A."/>
            <person name="Thomas B.C."/>
            <person name="Sharon I."/>
            <person name="Castelle C.J."/>
            <person name="Singh A."/>
            <person name="Wilkins M.J."/>
            <person name="Williams K.H."/>
            <person name="Banfield J.F."/>
        </authorList>
    </citation>
    <scope>NUCLEOTIDE SEQUENCE [LARGE SCALE GENOMIC DNA]</scope>
</reference>
<evidence type="ECO:0000256" key="4">
    <source>
        <dbReference type="SAM" id="Phobius"/>
    </source>
</evidence>
<sequence length="448" mass="51596">MKDYSKTLFICTGNVYRSVVAEKLFAREVLNNGLPFRVRSRGTEPYFEVPHPLLARIVRERYSLDIGDHRSQKVSLKDIRWASVVICFTQGHRQEVLEKWPFARDKTFSIHDVVSIDSALFQDVDYHDVSETNRLLIRGLEALKLTINEMLRTKTLSIVIAAHNEERNIENILNKLLFQSSSQRVNEIIVVSSGCTDRTNQIIEFIKSPLVTLVLETRRNGKISALKKAIPFITGDTVLLLDADVDIDDAFLRECFSCVCENKFPCTGKIIPIKVKSDFYYKLSVVSCEAWNALRAKNSTARTFLYPSGYTMLLSRNDFVSTIASMSDETINDDGLLSLFLFQRGVVFYYCGNIRVRVVFPQTLQDFFKQKIRTRMGRRQMNTHFFKKIEKQWRKELIGLANTQNFFFIAIFLLLDLFARYVADLKIKMGGKPHLWASIPSTKQASFL</sequence>
<dbReference type="SUPFAM" id="SSF52788">
    <property type="entry name" value="Phosphotyrosine protein phosphatases I"/>
    <property type="match status" value="1"/>
</dbReference>
<keyword evidence="4" id="KW-0472">Membrane</keyword>
<organism evidence="6 7">
    <name type="scientific">Candidatus Jorgensenbacteria bacterium GW2011_GWA1_48_11</name>
    <dbReference type="NCBI Taxonomy" id="1618660"/>
    <lineage>
        <taxon>Bacteria</taxon>
        <taxon>Candidatus Joergenseniibacteriota</taxon>
    </lineage>
</organism>
<dbReference type="PANTHER" id="PTHR43630:SF1">
    <property type="entry name" value="POLY-BETA-1,6-N-ACETYL-D-GLUCOSAMINE SYNTHASE"/>
    <property type="match status" value="1"/>
</dbReference>
<dbReference type="EMBL" id="LCPF01000005">
    <property type="protein sequence ID" value="KKU90944.1"/>
    <property type="molecule type" value="Genomic_DNA"/>
</dbReference>
<accession>A0A0G1UA12</accession>
<feature type="transmembrane region" description="Helical" evidence="4">
    <location>
        <begin position="406"/>
        <end position="423"/>
    </location>
</feature>
<evidence type="ECO:0000256" key="3">
    <source>
        <dbReference type="ARBA" id="ARBA00022679"/>
    </source>
</evidence>
<keyword evidence="2" id="KW-0328">Glycosyltransferase</keyword>
<dbReference type="Pfam" id="PF00535">
    <property type="entry name" value="Glycos_transf_2"/>
    <property type="match status" value="1"/>
</dbReference>
<dbReference type="InterPro" id="IPR023485">
    <property type="entry name" value="Ptyr_pPase"/>
</dbReference>
<dbReference type="Pfam" id="PF01451">
    <property type="entry name" value="LMWPc"/>
    <property type="match status" value="1"/>
</dbReference>
<dbReference type="GO" id="GO:0016757">
    <property type="term" value="F:glycosyltransferase activity"/>
    <property type="evidence" value="ECO:0007669"/>
    <property type="project" value="UniProtKB-KW"/>
</dbReference>
<dbReference type="PANTHER" id="PTHR43630">
    <property type="entry name" value="POLY-BETA-1,6-N-ACETYL-D-GLUCOSAMINE SYNTHASE"/>
    <property type="match status" value="1"/>
</dbReference>
<evidence type="ECO:0000313" key="6">
    <source>
        <dbReference type="EMBL" id="KKU90944.1"/>
    </source>
</evidence>
<evidence type="ECO:0000256" key="1">
    <source>
        <dbReference type="ARBA" id="ARBA00006739"/>
    </source>
</evidence>
<dbReference type="SMART" id="SM00226">
    <property type="entry name" value="LMWPc"/>
    <property type="match status" value="1"/>
</dbReference>
<gene>
    <name evidence="6" type="ORF">UY23_C0005G0040</name>
</gene>